<proteinExistence type="inferred from homology"/>
<dbReference type="SMART" id="SM01332">
    <property type="entry name" value="Cyclin_C"/>
    <property type="match status" value="1"/>
</dbReference>
<dbReference type="FunFam" id="1.10.472.10:FF:000034">
    <property type="entry name" value="D2/4-type cyclin"/>
    <property type="match status" value="1"/>
</dbReference>
<dbReference type="InterPro" id="IPR039361">
    <property type="entry name" value="Cyclin"/>
</dbReference>
<protein>
    <recommendedName>
        <fullName evidence="11">B-like cyclin</fullName>
    </recommendedName>
</protein>
<sequence>MAENLDCAASNLLCAENTNTCFGDLDYNAINKFEISHSLHPQQNQTHNEDPFFVNNRSGSLMGFDFPVPSEERVREMVEREIEHLPRDDYLKRLRGGDLDLRVRREALDWIWKACGHYHFEPLSVCLSVNYLDRFLSLYELPKGKTWTGQLLAVACLSVAAKMEETKVPLSVDLQVGESKFFFEAKTIQRMELLLLSTLRWKMHAFTPCSFIDYFLSKIGDDHHPSPTSISRSVQLILSTMKGIDFLEFRPSEIAAGVAISVSGTMQAVDIDKAISSFVRVEKERVLKCVELMKDLSLISGSVSANNVGSTSASCVPQSPNGVLDATCLSYKSDDITVGSCANSSHCNQDSKRRKQDNKPPSHVEFKS</sequence>
<evidence type="ECO:0000256" key="5">
    <source>
        <dbReference type="RuleBase" id="RU000383"/>
    </source>
</evidence>
<dbReference type="SUPFAM" id="SSF47954">
    <property type="entry name" value="Cyclin-like"/>
    <property type="match status" value="2"/>
</dbReference>
<dbReference type="AlphaFoldDB" id="A0AAV5KFW9"/>
<dbReference type="GO" id="GO:0051301">
    <property type="term" value="P:cell division"/>
    <property type="evidence" value="ECO:0007669"/>
    <property type="project" value="UniProtKB-KW"/>
</dbReference>
<evidence type="ECO:0000256" key="1">
    <source>
        <dbReference type="ARBA" id="ARBA00009065"/>
    </source>
</evidence>
<dbReference type="Pfam" id="PF00134">
    <property type="entry name" value="Cyclin_N"/>
    <property type="match status" value="1"/>
</dbReference>
<evidence type="ECO:0000256" key="6">
    <source>
        <dbReference type="SAM" id="MobiDB-lite"/>
    </source>
</evidence>
<dbReference type="InterPro" id="IPR048258">
    <property type="entry name" value="Cyclins_cyclin-box"/>
</dbReference>
<evidence type="ECO:0000256" key="4">
    <source>
        <dbReference type="ARBA" id="ARBA00023306"/>
    </source>
</evidence>
<feature type="domain" description="Cyclin C-terminal" evidence="8">
    <location>
        <begin position="206"/>
        <end position="319"/>
    </location>
</feature>
<feature type="region of interest" description="Disordered" evidence="6">
    <location>
        <begin position="347"/>
        <end position="368"/>
    </location>
</feature>
<dbReference type="InterPro" id="IPR013763">
    <property type="entry name" value="Cyclin-like_dom"/>
</dbReference>
<dbReference type="CDD" id="cd20544">
    <property type="entry name" value="CYCLIN_AtCycD-like_rpt2"/>
    <property type="match status" value="1"/>
</dbReference>
<dbReference type="InterPro" id="IPR004367">
    <property type="entry name" value="Cyclin_C-dom"/>
</dbReference>
<dbReference type="FunFam" id="1.10.472.10:FF:000040">
    <property type="entry name" value="D6-type cyclin"/>
    <property type="match status" value="1"/>
</dbReference>
<dbReference type="SMART" id="SM00385">
    <property type="entry name" value="CYCLIN"/>
    <property type="match status" value="1"/>
</dbReference>
<dbReference type="InterPro" id="IPR006671">
    <property type="entry name" value="Cyclin_N"/>
</dbReference>
<keyword evidence="3 5" id="KW-0195">Cyclin</keyword>
<dbReference type="CDD" id="cd20543">
    <property type="entry name" value="CYCLIN_AtCycD-like_rpt1"/>
    <property type="match status" value="1"/>
</dbReference>
<comment type="caution">
    <text evidence="9">The sequence shown here is derived from an EMBL/GenBank/DDBJ whole genome shotgun (WGS) entry which is preliminary data.</text>
</comment>
<keyword evidence="10" id="KW-1185">Reference proteome</keyword>
<dbReference type="InterPro" id="IPR036915">
    <property type="entry name" value="Cyclin-like_sf"/>
</dbReference>
<evidence type="ECO:0000259" key="7">
    <source>
        <dbReference type="SMART" id="SM00385"/>
    </source>
</evidence>
<organism evidence="9 10">
    <name type="scientific">Rubroshorea leprosula</name>
    <dbReference type="NCBI Taxonomy" id="152421"/>
    <lineage>
        <taxon>Eukaryota</taxon>
        <taxon>Viridiplantae</taxon>
        <taxon>Streptophyta</taxon>
        <taxon>Embryophyta</taxon>
        <taxon>Tracheophyta</taxon>
        <taxon>Spermatophyta</taxon>
        <taxon>Magnoliopsida</taxon>
        <taxon>eudicotyledons</taxon>
        <taxon>Gunneridae</taxon>
        <taxon>Pentapetalae</taxon>
        <taxon>rosids</taxon>
        <taxon>malvids</taxon>
        <taxon>Malvales</taxon>
        <taxon>Dipterocarpaceae</taxon>
        <taxon>Rubroshorea</taxon>
    </lineage>
</organism>
<dbReference type="Gene3D" id="1.10.472.10">
    <property type="entry name" value="Cyclin-like"/>
    <property type="match status" value="2"/>
</dbReference>
<comment type="similarity">
    <text evidence="1">Belongs to the cyclin family. Cyclin D subfamily.</text>
</comment>
<feature type="compositionally biased region" description="Basic and acidic residues" evidence="6">
    <location>
        <begin position="357"/>
        <end position="368"/>
    </location>
</feature>
<evidence type="ECO:0000313" key="10">
    <source>
        <dbReference type="Proteomes" id="UP001054252"/>
    </source>
</evidence>
<accession>A0AAV5KFW9</accession>
<keyword evidence="4" id="KW-0131">Cell cycle</keyword>
<evidence type="ECO:0000256" key="3">
    <source>
        <dbReference type="ARBA" id="ARBA00023127"/>
    </source>
</evidence>
<dbReference type="EMBL" id="BPVZ01000063">
    <property type="protein sequence ID" value="GKV23497.1"/>
    <property type="molecule type" value="Genomic_DNA"/>
</dbReference>
<dbReference type="Proteomes" id="UP001054252">
    <property type="component" value="Unassembled WGS sequence"/>
</dbReference>
<evidence type="ECO:0000256" key="2">
    <source>
        <dbReference type="ARBA" id="ARBA00022618"/>
    </source>
</evidence>
<dbReference type="PANTHER" id="PTHR10177">
    <property type="entry name" value="CYCLINS"/>
    <property type="match status" value="1"/>
</dbReference>
<evidence type="ECO:0000259" key="8">
    <source>
        <dbReference type="SMART" id="SM01332"/>
    </source>
</evidence>
<keyword evidence="2" id="KW-0132">Cell division</keyword>
<reference evidence="9 10" key="1">
    <citation type="journal article" date="2021" name="Commun. Biol.">
        <title>The genome of Shorea leprosula (Dipterocarpaceae) highlights the ecological relevance of drought in aseasonal tropical rainforests.</title>
        <authorList>
            <person name="Ng K.K.S."/>
            <person name="Kobayashi M.J."/>
            <person name="Fawcett J.A."/>
            <person name="Hatakeyama M."/>
            <person name="Paape T."/>
            <person name="Ng C.H."/>
            <person name="Ang C.C."/>
            <person name="Tnah L.H."/>
            <person name="Lee C.T."/>
            <person name="Nishiyama T."/>
            <person name="Sese J."/>
            <person name="O'Brien M.J."/>
            <person name="Copetti D."/>
            <person name="Mohd Noor M.I."/>
            <person name="Ong R.C."/>
            <person name="Putra M."/>
            <person name="Sireger I.Z."/>
            <person name="Indrioko S."/>
            <person name="Kosugi Y."/>
            <person name="Izuno A."/>
            <person name="Isagi Y."/>
            <person name="Lee S.L."/>
            <person name="Shimizu K.K."/>
        </authorList>
    </citation>
    <scope>NUCLEOTIDE SEQUENCE [LARGE SCALE GENOMIC DNA]</scope>
    <source>
        <strain evidence="9">214</strain>
    </source>
</reference>
<feature type="domain" description="Cyclin-like" evidence="7">
    <location>
        <begin position="109"/>
        <end position="197"/>
    </location>
</feature>
<name>A0AAV5KFW9_9ROSI</name>
<evidence type="ECO:0000313" key="9">
    <source>
        <dbReference type="EMBL" id="GKV23497.1"/>
    </source>
</evidence>
<dbReference type="Pfam" id="PF02984">
    <property type="entry name" value="Cyclin_C"/>
    <property type="match status" value="1"/>
</dbReference>
<dbReference type="PROSITE" id="PS00292">
    <property type="entry name" value="CYCLINS"/>
    <property type="match status" value="1"/>
</dbReference>
<gene>
    <name evidence="9" type="ORF">SLEP1_g33212</name>
</gene>
<evidence type="ECO:0008006" key="11">
    <source>
        <dbReference type="Google" id="ProtNLM"/>
    </source>
</evidence>